<dbReference type="PANTHER" id="PTHR11474">
    <property type="entry name" value="TYROSINASE FAMILY MEMBER"/>
    <property type="match status" value="1"/>
</dbReference>
<dbReference type="PANTHER" id="PTHR11474:SF127">
    <property type="entry name" value="TYROSINASE COPPER-BINDING DOMAIN-CONTAINING PROTEIN"/>
    <property type="match status" value="1"/>
</dbReference>
<evidence type="ECO:0000313" key="4">
    <source>
        <dbReference type="Proteomes" id="UP001201262"/>
    </source>
</evidence>
<feature type="domain" description="Tyrosinase copper-binding" evidence="2">
    <location>
        <begin position="109"/>
        <end position="120"/>
    </location>
</feature>
<dbReference type="RefSeq" id="XP_046066137.1">
    <property type="nucleotide sequence ID" value="XM_046218733.1"/>
</dbReference>
<keyword evidence="3" id="KW-0503">Monooxygenase</keyword>
<proteinExistence type="predicted"/>
<accession>A0AAD4KJN3</accession>
<keyword evidence="1" id="KW-0479">Metal-binding</keyword>
<dbReference type="Gene3D" id="1.10.1280.10">
    <property type="entry name" value="Di-copper center containing domain from catechol oxidase"/>
    <property type="match status" value="1"/>
</dbReference>
<dbReference type="EMBL" id="JAJTJA010000014">
    <property type="protein sequence ID" value="KAH8689854.1"/>
    <property type="molecule type" value="Genomic_DNA"/>
</dbReference>
<comment type="caution">
    <text evidence="3">The sequence shown here is derived from an EMBL/GenBank/DDBJ whole genome shotgun (WGS) entry which is preliminary data.</text>
</comment>
<reference evidence="3" key="1">
    <citation type="submission" date="2021-12" db="EMBL/GenBank/DDBJ databases">
        <title>Convergent genome expansion in fungi linked to evolution of root-endophyte symbiosis.</title>
        <authorList>
            <consortium name="DOE Joint Genome Institute"/>
            <person name="Ke Y.-H."/>
            <person name="Bonito G."/>
            <person name="Liao H.-L."/>
            <person name="Looney B."/>
            <person name="Rojas-Flechas A."/>
            <person name="Nash J."/>
            <person name="Hameed K."/>
            <person name="Schadt C."/>
            <person name="Martin F."/>
            <person name="Crous P.W."/>
            <person name="Miettinen O."/>
            <person name="Magnuson J.K."/>
            <person name="Labbe J."/>
            <person name="Jacobson D."/>
            <person name="Doktycz M.J."/>
            <person name="Veneault-Fourrey C."/>
            <person name="Kuo A."/>
            <person name="Mondo S."/>
            <person name="Calhoun S."/>
            <person name="Riley R."/>
            <person name="Ohm R."/>
            <person name="LaButti K."/>
            <person name="Andreopoulos B."/>
            <person name="Pangilinan J."/>
            <person name="Nolan M."/>
            <person name="Tritt A."/>
            <person name="Clum A."/>
            <person name="Lipzen A."/>
            <person name="Daum C."/>
            <person name="Barry K."/>
            <person name="Grigoriev I.V."/>
            <person name="Vilgalys R."/>
        </authorList>
    </citation>
    <scope>NUCLEOTIDE SEQUENCE</scope>
    <source>
        <strain evidence="3">PMI_201</strain>
    </source>
</reference>
<dbReference type="GO" id="GO:0004497">
    <property type="term" value="F:monooxygenase activity"/>
    <property type="evidence" value="ECO:0007669"/>
    <property type="project" value="UniProtKB-KW"/>
</dbReference>
<dbReference type="GeneID" id="70249020"/>
<protein>
    <submittedName>
        <fullName evidence="3">Monooxygenase</fullName>
    </submittedName>
</protein>
<gene>
    <name evidence="3" type="ORF">BGW36DRAFT_401342</name>
</gene>
<dbReference type="GO" id="GO:0046872">
    <property type="term" value="F:metal ion binding"/>
    <property type="evidence" value="ECO:0007669"/>
    <property type="project" value="UniProtKB-KW"/>
</dbReference>
<organism evidence="3 4">
    <name type="scientific">Talaromyces proteolyticus</name>
    <dbReference type="NCBI Taxonomy" id="1131652"/>
    <lineage>
        <taxon>Eukaryota</taxon>
        <taxon>Fungi</taxon>
        <taxon>Dikarya</taxon>
        <taxon>Ascomycota</taxon>
        <taxon>Pezizomycotina</taxon>
        <taxon>Eurotiomycetes</taxon>
        <taxon>Eurotiomycetidae</taxon>
        <taxon>Eurotiales</taxon>
        <taxon>Trichocomaceae</taxon>
        <taxon>Talaromyces</taxon>
        <taxon>Talaromyces sect. Bacilispori</taxon>
    </lineage>
</organism>
<evidence type="ECO:0000313" key="3">
    <source>
        <dbReference type="EMBL" id="KAH8689854.1"/>
    </source>
</evidence>
<keyword evidence="4" id="KW-1185">Reference proteome</keyword>
<evidence type="ECO:0000256" key="1">
    <source>
        <dbReference type="ARBA" id="ARBA00022723"/>
    </source>
</evidence>
<dbReference type="Pfam" id="PF00264">
    <property type="entry name" value="Tyrosinase"/>
    <property type="match status" value="1"/>
</dbReference>
<sequence>MNLTNSSIWNGSTGFVTVGDGRCVTDGPFSGLRPVLYNHTYSQHCLLRGFRDGSKAGRLPSTPFSPESVGGLLREPTCEKFVRQIEFSVHNIMHLSIAGDFLALTAANDPIFFVHHAQLDRLWWQWQQENLGKRVQEYHGEHMFNSTRKVSLSDMTMVGGLAEDIPVSKVMNTKDGFLCYRY</sequence>
<name>A0AAD4KJN3_9EURO</name>
<dbReference type="InterPro" id="IPR002227">
    <property type="entry name" value="Tyrosinase_Cu-bd"/>
</dbReference>
<dbReference type="PRINTS" id="PR00092">
    <property type="entry name" value="TYROSINASE"/>
</dbReference>
<dbReference type="PROSITE" id="PS00498">
    <property type="entry name" value="TYROSINASE_2"/>
    <property type="match status" value="1"/>
</dbReference>
<dbReference type="AlphaFoldDB" id="A0AAD4KJN3"/>
<evidence type="ECO:0000259" key="2">
    <source>
        <dbReference type="PROSITE" id="PS00498"/>
    </source>
</evidence>
<dbReference type="InterPro" id="IPR008922">
    <property type="entry name" value="Di-copper_centre_dom_sf"/>
</dbReference>
<keyword evidence="3" id="KW-0560">Oxidoreductase</keyword>
<dbReference type="InterPro" id="IPR050316">
    <property type="entry name" value="Tyrosinase/Hemocyanin"/>
</dbReference>
<dbReference type="Proteomes" id="UP001201262">
    <property type="component" value="Unassembled WGS sequence"/>
</dbReference>
<dbReference type="SUPFAM" id="SSF48056">
    <property type="entry name" value="Di-copper centre-containing domain"/>
    <property type="match status" value="1"/>
</dbReference>